<dbReference type="AlphaFoldDB" id="A0AAD5X5M4"/>
<evidence type="ECO:0000256" key="2">
    <source>
        <dbReference type="ARBA" id="ARBA00022679"/>
    </source>
</evidence>
<dbReference type="GO" id="GO:0016592">
    <property type="term" value="C:mediator complex"/>
    <property type="evidence" value="ECO:0007669"/>
    <property type="project" value="TreeGrafter"/>
</dbReference>
<keyword evidence="7" id="KW-1185">Reference proteome</keyword>
<keyword evidence="5" id="KW-0067">ATP-binding</keyword>
<keyword evidence="3" id="KW-0547">Nucleotide-binding</keyword>
<dbReference type="Gene3D" id="1.10.510.10">
    <property type="entry name" value="Transferase(Phosphotransferase) domain 1"/>
    <property type="match status" value="1"/>
</dbReference>
<evidence type="ECO:0000256" key="4">
    <source>
        <dbReference type="ARBA" id="ARBA00022777"/>
    </source>
</evidence>
<dbReference type="SUPFAM" id="SSF56112">
    <property type="entry name" value="Protein kinase-like (PK-like)"/>
    <property type="match status" value="1"/>
</dbReference>
<dbReference type="PANTHER" id="PTHR24056:SF495">
    <property type="entry name" value="CYCLIN-DEPENDENT KINASE 8-RELATED"/>
    <property type="match status" value="1"/>
</dbReference>
<gene>
    <name evidence="6" type="primary">SSN3</name>
    <name evidence="6" type="ORF">HK097_007708</name>
</gene>
<evidence type="ECO:0000313" key="7">
    <source>
        <dbReference type="Proteomes" id="UP001212841"/>
    </source>
</evidence>
<dbReference type="EMBL" id="JADGJD010000041">
    <property type="protein sequence ID" value="KAJ3056225.1"/>
    <property type="molecule type" value="Genomic_DNA"/>
</dbReference>
<accession>A0AAD5X5M4</accession>
<keyword evidence="2" id="KW-0808">Transferase</keyword>
<protein>
    <submittedName>
        <fullName evidence="6">Cyclin-dependent protein kinase</fullName>
    </submittedName>
</protein>
<name>A0AAD5X5M4_9FUNG</name>
<evidence type="ECO:0000256" key="3">
    <source>
        <dbReference type="ARBA" id="ARBA00022741"/>
    </source>
</evidence>
<dbReference type="PANTHER" id="PTHR24056">
    <property type="entry name" value="CELL DIVISION PROTEIN KINASE"/>
    <property type="match status" value="1"/>
</dbReference>
<dbReference type="GO" id="GO:0004674">
    <property type="term" value="F:protein serine/threonine kinase activity"/>
    <property type="evidence" value="ECO:0007669"/>
    <property type="project" value="UniProtKB-KW"/>
</dbReference>
<dbReference type="InterPro" id="IPR011009">
    <property type="entry name" value="Kinase-like_dom_sf"/>
</dbReference>
<dbReference type="Proteomes" id="UP001212841">
    <property type="component" value="Unassembled WGS sequence"/>
</dbReference>
<keyword evidence="1" id="KW-0723">Serine/threonine-protein kinase</keyword>
<comment type="caution">
    <text evidence="6">The sequence shown here is derived from an EMBL/GenBank/DDBJ whole genome shotgun (WGS) entry which is preliminary data.</text>
</comment>
<evidence type="ECO:0000313" key="6">
    <source>
        <dbReference type="EMBL" id="KAJ3056225.1"/>
    </source>
</evidence>
<proteinExistence type="predicted"/>
<sequence>MDGKKSIPFQKDQIIKIFDVLGQPNKERWPGVEDFPEYSNIASMRMNPHSNLKNVFLGNASVTSEPAFQLLAAMLEYDPDKRITADAALRHTYFAEDPVPSLNSFVSPSTKVKSFQYPTRKLQQEENNEKNKGTGSQVRMSRLEVGYGAEYKLKCTI</sequence>
<organism evidence="6 7">
    <name type="scientific">Rhizophlyctis rosea</name>
    <dbReference type="NCBI Taxonomy" id="64517"/>
    <lineage>
        <taxon>Eukaryota</taxon>
        <taxon>Fungi</taxon>
        <taxon>Fungi incertae sedis</taxon>
        <taxon>Chytridiomycota</taxon>
        <taxon>Chytridiomycota incertae sedis</taxon>
        <taxon>Chytridiomycetes</taxon>
        <taxon>Rhizophlyctidales</taxon>
        <taxon>Rhizophlyctidaceae</taxon>
        <taxon>Rhizophlyctis</taxon>
    </lineage>
</organism>
<dbReference type="GO" id="GO:0005524">
    <property type="term" value="F:ATP binding"/>
    <property type="evidence" value="ECO:0007669"/>
    <property type="project" value="UniProtKB-KW"/>
</dbReference>
<dbReference type="InterPro" id="IPR050108">
    <property type="entry name" value="CDK"/>
</dbReference>
<reference evidence="6" key="1">
    <citation type="submission" date="2020-05" db="EMBL/GenBank/DDBJ databases">
        <title>Phylogenomic resolution of chytrid fungi.</title>
        <authorList>
            <person name="Stajich J.E."/>
            <person name="Amses K."/>
            <person name="Simmons R."/>
            <person name="Seto K."/>
            <person name="Myers J."/>
            <person name="Bonds A."/>
            <person name="Quandt C.A."/>
            <person name="Barry K."/>
            <person name="Liu P."/>
            <person name="Grigoriev I."/>
            <person name="Longcore J.E."/>
            <person name="James T.Y."/>
        </authorList>
    </citation>
    <scope>NUCLEOTIDE SEQUENCE</scope>
    <source>
        <strain evidence="6">JEL0318</strain>
    </source>
</reference>
<keyword evidence="4 6" id="KW-0418">Kinase</keyword>
<evidence type="ECO:0000256" key="5">
    <source>
        <dbReference type="ARBA" id="ARBA00022840"/>
    </source>
</evidence>
<evidence type="ECO:0000256" key="1">
    <source>
        <dbReference type="ARBA" id="ARBA00022527"/>
    </source>
</evidence>